<gene>
    <name evidence="1" type="ORF">H5410_059349</name>
</gene>
<sequence>MEKKTNNYNKIEIPNNFVIPFTHEIESLNLLFNSTLYYVILCSLTLIEHQHITFNKRTSLNTCPQMSSTKRKINAILAEETPTTKKDAKNVRNPISYHKIPIATRVALLALHQREYSAQTHALPQNVAALHFTKTHSGRQSITPLQSAVFL</sequence>
<name>A0A9J5W2H5_SOLCO</name>
<evidence type="ECO:0000313" key="2">
    <source>
        <dbReference type="Proteomes" id="UP000824120"/>
    </source>
</evidence>
<dbReference type="AlphaFoldDB" id="A0A9J5W2H5"/>
<proteinExistence type="predicted"/>
<dbReference type="EMBL" id="JACXVP010000012">
    <property type="protein sequence ID" value="KAG5569583.1"/>
    <property type="molecule type" value="Genomic_DNA"/>
</dbReference>
<dbReference type="OrthoDB" id="9997116at2759"/>
<reference evidence="1 2" key="1">
    <citation type="submission" date="2020-09" db="EMBL/GenBank/DDBJ databases">
        <title>De no assembly of potato wild relative species, Solanum commersonii.</title>
        <authorList>
            <person name="Cho K."/>
        </authorList>
    </citation>
    <scope>NUCLEOTIDE SEQUENCE [LARGE SCALE GENOMIC DNA]</scope>
    <source>
        <strain evidence="1">LZ3.2</strain>
        <tissue evidence="1">Leaf</tissue>
    </source>
</reference>
<comment type="caution">
    <text evidence="1">The sequence shown here is derived from an EMBL/GenBank/DDBJ whole genome shotgun (WGS) entry which is preliminary data.</text>
</comment>
<dbReference type="Proteomes" id="UP000824120">
    <property type="component" value="Chromosome 12"/>
</dbReference>
<evidence type="ECO:0000313" key="1">
    <source>
        <dbReference type="EMBL" id="KAG5569583.1"/>
    </source>
</evidence>
<organism evidence="1 2">
    <name type="scientific">Solanum commersonii</name>
    <name type="common">Commerson's wild potato</name>
    <name type="synonym">Commerson's nightshade</name>
    <dbReference type="NCBI Taxonomy" id="4109"/>
    <lineage>
        <taxon>Eukaryota</taxon>
        <taxon>Viridiplantae</taxon>
        <taxon>Streptophyta</taxon>
        <taxon>Embryophyta</taxon>
        <taxon>Tracheophyta</taxon>
        <taxon>Spermatophyta</taxon>
        <taxon>Magnoliopsida</taxon>
        <taxon>eudicotyledons</taxon>
        <taxon>Gunneridae</taxon>
        <taxon>Pentapetalae</taxon>
        <taxon>asterids</taxon>
        <taxon>lamiids</taxon>
        <taxon>Solanales</taxon>
        <taxon>Solanaceae</taxon>
        <taxon>Solanoideae</taxon>
        <taxon>Solaneae</taxon>
        <taxon>Solanum</taxon>
    </lineage>
</organism>
<keyword evidence="2" id="KW-1185">Reference proteome</keyword>
<accession>A0A9J5W2H5</accession>
<protein>
    <submittedName>
        <fullName evidence="1">Uncharacterized protein</fullName>
    </submittedName>
</protein>